<keyword evidence="2" id="KW-0285">Flavoprotein</keyword>
<dbReference type="InterPro" id="IPR002938">
    <property type="entry name" value="FAD-bd"/>
</dbReference>
<evidence type="ECO:0000256" key="2">
    <source>
        <dbReference type="ARBA" id="ARBA00022630"/>
    </source>
</evidence>
<evidence type="ECO:0000256" key="5">
    <source>
        <dbReference type="ARBA" id="ARBA00023033"/>
    </source>
</evidence>
<reference evidence="8 9" key="1">
    <citation type="journal article" date="2017" name="Int. J. Syst. Evol. Microbiol.">
        <title>Roseitalea porphyridii gen. nov., sp. nov., isolated from a red alga, and reclassification of Hoeflea suaedae Chung et al. 2013 as Pseudohoeflea suaedae gen. nov., comb. nov.</title>
        <authorList>
            <person name="Hyeon J.W."/>
            <person name="Jeong S.E."/>
            <person name="Baek K."/>
            <person name="Jeon C.O."/>
        </authorList>
    </citation>
    <scope>NUCLEOTIDE SEQUENCE [LARGE SCALE GENOMIC DNA]</scope>
    <source>
        <strain evidence="8 9">MA7-20</strain>
    </source>
</reference>
<organism evidence="8 9">
    <name type="scientific">Roseitalea porphyridii</name>
    <dbReference type="NCBI Taxonomy" id="1852022"/>
    <lineage>
        <taxon>Bacteria</taxon>
        <taxon>Pseudomonadati</taxon>
        <taxon>Pseudomonadota</taxon>
        <taxon>Alphaproteobacteria</taxon>
        <taxon>Hyphomicrobiales</taxon>
        <taxon>Ahrensiaceae</taxon>
        <taxon>Roseitalea</taxon>
    </lineage>
</organism>
<dbReference type="GO" id="GO:0071949">
    <property type="term" value="F:FAD binding"/>
    <property type="evidence" value="ECO:0007669"/>
    <property type="project" value="InterPro"/>
</dbReference>
<comment type="cofactor">
    <cofactor evidence="1">
        <name>FAD</name>
        <dbReference type="ChEBI" id="CHEBI:57692"/>
    </cofactor>
</comment>
<feature type="region of interest" description="Disordered" evidence="6">
    <location>
        <begin position="1"/>
        <end position="48"/>
    </location>
</feature>
<evidence type="ECO:0000256" key="3">
    <source>
        <dbReference type="ARBA" id="ARBA00022827"/>
    </source>
</evidence>
<evidence type="ECO:0000313" key="9">
    <source>
        <dbReference type="Proteomes" id="UP000293719"/>
    </source>
</evidence>
<keyword evidence="5" id="KW-0503">Monooxygenase</keyword>
<gene>
    <name evidence="8" type="ORF">E0E05_10185</name>
</gene>
<sequence>MRTRSSAPTARRSTFTIPTSPPARPNPPDACSTRTPTPPEAGLNAMGAPAGPDHPIIVVGAGIGGLTAALSLSRHGHAVTIVEAFEAPSEIGAGLQVPPNACHVLDRLGLLDALRAKASMPDRICLGDAVTGRIVLTLDANRAGHADDIYLTAHRALLHGVLYDAACRDPAITMLTGHRVVDAREEDAKVTLTAAHGGEKVELEAPAVIGADGIWSMLRHAVPGAGAPQPTGRIAMRAVVPAPPESQSNAVIAWMAPHAHLVTYPVRNADTRNLVAVIRGKVGRATWSEHVDFETLENLFEKLARTPYGDLGDNAAWTAWPLYTVDPHGAWHSARICLLGDAAHGLEPFAAQGAAMAIEDGHVLARAITEFGADHRAAFASYHAERADRVRRVAKRTAFNRFTYHQAGIGRIARNLSFRTRPASAFKADLDWLYGYRA</sequence>
<feature type="domain" description="FAD-binding" evidence="7">
    <location>
        <begin position="55"/>
        <end position="396"/>
    </location>
</feature>
<dbReference type="KEGG" id="rpod:E0E05_10185"/>
<dbReference type="Gene3D" id="3.50.50.60">
    <property type="entry name" value="FAD/NAD(P)-binding domain"/>
    <property type="match status" value="1"/>
</dbReference>
<dbReference type="AlphaFoldDB" id="A0A4P6V2L5"/>
<keyword evidence="9" id="KW-1185">Reference proteome</keyword>
<dbReference type="SUPFAM" id="SSF54373">
    <property type="entry name" value="FAD-linked reductases, C-terminal domain"/>
    <property type="match status" value="1"/>
</dbReference>
<evidence type="ECO:0000256" key="1">
    <source>
        <dbReference type="ARBA" id="ARBA00001974"/>
    </source>
</evidence>
<feature type="compositionally biased region" description="Low complexity" evidence="6">
    <location>
        <begin position="1"/>
        <end position="16"/>
    </location>
</feature>
<dbReference type="SUPFAM" id="SSF51905">
    <property type="entry name" value="FAD/NAD(P)-binding domain"/>
    <property type="match status" value="1"/>
</dbReference>
<accession>A0A4P6V2L5</accession>
<dbReference type="InterPro" id="IPR050493">
    <property type="entry name" value="FAD-dep_Monooxygenase_BioMet"/>
</dbReference>
<evidence type="ECO:0000259" key="7">
    <source>
        <dbReference type="Pfam" id="PF01494"/>
    </source>
</evidence>
<evidence type="ECO:0000256" key="6">
    <source>
        <dbReference type="SAM" id="MobiDB-lite"/>
    </source>
</evidence>
<proteinExistence type="predicted"/>
<dbReference type="InterPro" id="IPR036188">
    <property type="entry name" value="FAD/NAD-bd_sf"/>
</dbReference>
<keyword evidence="4" id="KW-0560">Oxidoreductase</keyword>
<keyword evidence="3" id="KW-0274">FAD</keyword>
<dbReference type="PANTHER" id="PTHR13789">
    <property type="entry name" value="MONOOXYGENASE"/>
    <property type="match status" value="1"/>
</dbReference>
<evidence type="ECO:0000256" key="4">
    <source>
        <dbReference type="ARBA" id="ARBA00023002"/>
    </source>
</evidence>
<name>A0A4P6V2L5_9HYPH</name>
<dbReference type="EMBL" id="CP036532">
    <property type="protein sequence ID" value="QBK30929.1"/>
    <property type="molecule type" value="Genomic_DNA"/>
</dbReference>
<dbReference type="Proteomes" id="UP000293719">
    <property type="component" value="Chromosome"/>
</dbReference>
<dbReference type="GO" id="GO:0004497">
    <property type="term" value="F:monooxygenase activity"/>
    <property type="evidence" value="ECO:0007669"/>
    <property type="project" value="UniProtKB-KW"/>
</dbReference>
<feature type="compositionally biased region" description="Pro residues" evidence="6">
    <location>
        <begin position="19"/>
        <end position="28"/>
    </location>
</feature>
<evidence type="ECO:0000313" key="8">
    <source>
        <dbReference type="EMBL" id="QBK30929.1"/>
    </source>
</evidence>
<dbReference type="PANTHER" id="PTHR13789:SF318">
    <property type="entry name" value="GERANYLGERANYL DIPHOSPHATE REDUCTASE"/>
    <property type="match status" value="1"/>
</dbReference>
<dbReference type="PRINTS" id="PR00420">
    <property type="entry name" value="RNGMNOXGNASE"/>
</dbReference>
<dbReference type="Pfam" id="PF01494">
    <property type="entry name" value="FAD_binding_3"/>
    <property type="match status" value="1"/>
</dbReference>
<protein>
    <submittedName>
        <fullName evidence="8">FAD-dependent oxidoreductase</fullName>
    </submittedName>
</protein>